<reference evidence="2" key="2">
    <citation type="journal article" date="2015" name="Data Brief">
        <title>Shoot transcriptome of the giant reed, Arundo donax.</title>
        <authorList>
            <person name="Barrero R.A."/>
            <person name="Guerrero F.D."/>
            <person name="Moolhuijzen P."/>
            <person name="Goolsby J.A."/>
            <person name="Tidwell J."/>
            <person name="Bellgard S.E."/>
            <person name="Bellgard M.I."/>
        </authorList>
    </citation>
    <scope>NUCLEOTIDE SEQUENCE</scope>
    <source>
        <tissue evidence="2">Shoot tissue taken approximately 20 cm above the soil surface</tissue>
    </source>
</reference>
<protein>
    <submittedName>
        <fullName evidence="2">Uncharacterized protein</fullName>
    </submittedName>
</protein>
<organism evidence="2">
    <name type="scientific">Arundo donax</name>
    <name type="common">Giant reed</name>
    <name type="synonym">Donax arundinaceus</name>
    <dbReference type="NCBI Taxonomy" id="35708"/>
    <lineage>
        <taxon>Eukaryota</taxon>
        <taxon>Viridiplantae</taxon>
        <taxon>Streptophyta</taxon>
        <taxon>Embryophyta</taxon>
        <taxon>Tracheophyta</taxon>
        <taxon>Spermatophyta</taxon>
        <taxon>Magnoliopsida</taxon>
        <taxon>Liliopsida</taxon>
        <taxon>Poales</taxon>
        <taxon>Poaceae</taxon>
        <taxon>PACMAD clade</taxon>
        <taxon>Arundinoideae</taxon>
        <taxon>Arundineae</taxon>
        <taxon>Arundo</taxon>
    </lineage>
</organism>
<feature type="region of interest" description="Disordered" evidence="1">
    <location>
        <begin position="40"/>
        <end position="64"/>
    </location>
</feature>
<reference evidence="2" key="1">
    <citation type="submission" date="2014-09" db="EMBL/GenBank/DDBJ databases">
        <authorList>
            <person name="Magalhaes I.L.F."/>
            <person name="Oliveira U."/>
            <person name="Santos F.R."/>
            <person name="Vidigal T.H.D.A."/>
            <person name="Brescovit A.D."/>
            <person name="Santos A.J."/>
        </authorList>
    </citation>
    <scope>NUCLEOTIDE SEQUENCE</scope>
    <source>
        <tissue evidence="2">Shoot tissue taken approximately 20 cm above the soil surface</tissue>
    </source>
</reference>
<sequence>MEGHQSEASAEVIRAFTNPINPSTSNDALRTENNQLEVSLETFAAKPGEKRKVRGRPRKELKTW</sequence>
<dbReference type="EMBL" id="GBRH01164316">
    <property type="protein sequence ID" value="JAE33580.1"/>
    <property type="molecule type" value="Transcribed_RNA"/>
</dbReference>
<proteinExistence type="predicted"/>
<accession>A0A0A9H8R5</accession>
<evidence type="ECO:0000313" key="2">
    <source>
        <dbReference type="EMBL" id="JAE33580.1"/>
    </source>
</evidence>
<evidence type="ECO:0000256" key="1">
    <source>
        <dbReference type="SAM" id="MobiDB-lite"/>
    </source>
</evidence>
<name>A0A0A9H8R5_ARUDO</name>
<dbReference type="AlphaFoldDB" id="A0A0A9H8R5"/>